<dbReference type="Gene3D" id="3.40.50.720">
    <property type="entry name" value="NAD(P)-binding Rossmann-like Domain"/>
    <property type="match status" value="1"/>
</dbReference>
<feature type="domain" description="Enoyl reductase (ER)" evidence="2">
    <location>
        <begin position="23"/>
        <end position="347"/>
    </location>
</feature>
<dbReference type="InterPro" id="IPR011032">
    <property type="entry name" value="GroES-like_sf"/>
</dbReference>
<protein>
    <submittedName>
        <fullName evidence="3">NAD(P)-binding protein</fullName>
    </submittedName>
</protein>
<dbReference type="PANTHER" id="PTHR43205:SF19">
    <property type="entry name" value="ENOYL REDUCTASE (ER) DOMAIN-CONTAINING PROTEIN"/>
    <property type="match status" value="1"/>
</dbReference>
<dbReference type="Pfam" id="PF16884">
    <property type="entry name" value="ADH_N_2"/>
    <property type="match status" value="1"/>
</dbReference>
<evidence type="ECO:0000313" key="3">
    <source>
        <dbReference type="EMBL" id="OCL13459.1"/>
    </source>
</evidence>
<dbReference type="SUPFAM" id="SSF51735">
    <property type="entry name" value="NAD(P)-binding Rossmann-fold domains"/>
    <property type="match status" value="1"/>
</dbReference>
<dbReference type="CDD" id="cd05288">
    <property type="entry name" value="PGDH"/>
    <property type="match status" value="1"/>
</dbReference>
<evidence type="ECO:0000256" key="1">
    <source>
        <dbReference type="ARBA" id="ARBA00023002"/>
    </source>
</evidence>
<dbReference type="InterPro" id="IPR020843">
    <property type="entry name" value="ER"/>
</dbReference>
<evidence type="ECO:0000259" key="2">
    <source>
        <dbReference type="SMART" id="SM00829"/>
    </source>
</evidence>
<dbReference type="EMBL" id="KV748720">
    <property type="protein sequence ID" value="OCL13459.1"/>
    <property type="molecule type" value="Genomic_DNA"/>
</dbReference>
<name>A0A8E2JY34_9PEZI</name>
<keyword evidence="4" id="KW-1185">Reference proteome</keyword>
<accession>A0A8E2JY34</accession>
<dbReference type="OrthoDB" id="809632at2759"/>
<dbReference type="InterPro" id="IPR036291">
    <property type="entry name" value="NAD(P)-bd_dom_sf"/>
</dbReference>
<dbReference type="GO" id="GO:0016628">
    <property type="term" value="F:oxidoreductase activity, acting on the CH-CH group of donors, NAD or NADP as acceptor"/>
    <property type="evidence" value="ECO:0007669"/>
    <property type="project" value="InterPro"/>
</dbReference>
<dbReference type="Gene3D" id="3.90.180.10">
    <property type="entry name" value="Medium-chain alcohol dehydrogenases, catalytic domain"/>
    <property type="match status" value="1"/>
</dbReference>
<dbReference type="Pfam" id="PF00107">
    <property type="entry name" value="ADH_zinc_N"/>
    <property type="match status" value="1"/>
</dbReference>
<gene>
    <name evidence="3" type="ORF">AOQ84DRAFT_332619</name>
</gene>
<evidence type="ECO:0000313" key="4">
    <source>
        <dbReference type="Proteomes" id="UP000250140"/>
    </source>
</evidence>
<dbReference type="SUPFAM" id="SSF50129">
    <property type="entry name" value="GroES-like"/>
    <property type="match status" value="1"/>
</dbReference>
<proteinExistence type="predicted"/>
<dbReference type="InterPro" id="IPR013149">
    <property type="entry name" value="ADH-like_C"/>
</dbReference>
<sequence>MVQQETRQWLLVNKPLNDPVLSGPNATFKLTRTTLPDLNDDQVLLKVLYFSNDPAQRTWIQEGMDPERMYTTPVPLNAPMRSFGVCEVMESKAANLAKGSLVLASTGWSEYDVVNAGDCRPIHVSAGLSPTNFIGALGGPGLTACYGLIDRVGTTAEDAVVISGAAGATGSMAVQVAKKLIGCKKVIGIAGSDEKCRWVESLGADICVNYKSPSFKEDLKNATEGFVEVYFDNVGGEILDFMLTRVKRHGRIAACGAIAEYNRGFSSGLMNWHQIIFNRLEIKGFIITDARATGKSEDFIKVLMKGVKEGKIKIGPETETVVPTKFEDVPRTWMMLFEGRNQGKLVTQIV</sequence>
<organism evidence="3 4">
    <name type="scientific">Glonium stellatum</name>
    <dbReference type="NCBI Taxonomy" id="574774"/>
    <lineage>
        <taxon>Eukaryota</taxon>
        <taxon>Fungi</taxon>
        <taxon>Dikarya</taxon>
        <taxon>Ascomycota</taxon>
        <taxon>Pezizomycotina</taxon>
        <taxon>Dothideomycetes</taxon>
        <taxon>Pleosporomycetidae</taxon>
        <taxon>Gloniales</taxon>
        <taxon>Gloniaceae</taxon>
        <taxon>Glonium</taxon>
    </lineage>
</organism>
<dbReference type="SMART" id="SM00829">
    <property type="entry name" value="PKS_ER"/>
    <property type="match status" value="1"/>
</dbReference>
<keyword evidence="1" id="KW-0560">Oxidoreductase</keyword>
<dbReference type="FunFam" id="3.40.50.720:FF:000121">
    <property type="entry name" value="Prostaglandin reductase 2"/>
    <property type="match status" value="1"/>
</dbReference>
<dbReference type="InterPro" id="IPR045010">
    <property type="entry name" value="MDR_fam"/>
</dbReference>
<dbReference type="InterPro" id="IPR041694">
    <property type="entry name" value="ADH_N_2"/>
</dbReference>
<reference evidence="3 4" key="1">
    <citation type="journal article" date="2016" name="Nat. Commun.">
        <title>Ectomycorrhizal ecology is imprinted in the genome of the dominant symbiotic fungus Cenococcum geophilum.</title>
        <authorList>
            <consortium name="DOE Joint Genome Institute"/>
            <person name="Peter M."/>
            <person name="Kohler A."/>
            <person name="Ohm R.A."/>
            <person name="Kuo A."/>
            <person name="Krutzmann J."/>
            <person name="Morin E."/>
            <person name="Arend M."/>
            <person name="Barry K.W."/>
            <person name="Binder M."/>
            <person name="Choi C."/>
            <person name="Clum A."/>
            <person name="Copeland A."/>
            <person name="Grisel N."/>
            <person name="Haridas S."/>
            <person name="Kipfer T."/>
            <person name="LaButti K."/>
            <person name="Lindquist E."/>
            <person name="Lipzen A."/>
            <person name="Maire R."/>
            <person name="Meier B."/>
            <person name="Mihaltcheva S."/>
            <person name="Molinier V."/>
            <person name="Murat C."/>
            <person name="Poggeler S."/>
            <person name="Quandt C.A."/>
            <person name="Sperisen C."/>
            <person name="Tritt A."/>
            <person name="Tisserant E."/>
            <person name="Crous P.W."/>
            <person name="Henrissat B."/>
            <person name="Nehls U."/>
            <person name="Egli S."/>
            <person name="Spatafora J.W."/>
            <person name="Grigoriev I.V."/>
            <person name="Martin F.M."/>
        </authorList>
    </citation>
    <scope>NUCLEOTIDE SEQUENCE [LARGE SCALE GENOMIC DNA]</scope>
    <source>
        <strain evidence="3 4">CBS 207.34</strain>
    </source>
</reference>
<dbReference type="Proteomes" id="UP000250140">
    <property type="component" value="Unassembled WGS sequence"/>
</dbReference>
<dbReference type="PANTHER" id="PTHR43205">
    <property type="entry name" value="PROSTAGLANDIN REDUCTASE"/>
    <property type="match status" value="1"/>
</dbReference>
<dbReference type="AlphaFoldDB" id="A0A8E2JY34"/>